<keyword evidence="3" id="KW-1133">Transmembrane helix</keyword>
<dbReference type="Proteomes" id="UP000037146">
    <property type="component" value="Unassembled WGS sequence"/>
</dbReference>
<evidence type="ECO:0000313" key="7">
    <source>
        <dbReference type="Proteomes" id="UP000037146"/>
    </source>
</evidence>
<dbReference type="Gene3D" id="1.10.260.40">
    <property type="entry name" value="lambda repressor-like DNA-binding domains"/>
    <property type="match status" value="1"/>
</dbReference>
<keyword evidence="7" id="KW-1185">Reference proteome</keyword>
<gene>
    <name evidence="6" type="ORF">AC625_18705</name>
</gene>
<reference evidence="7" key="1">
    <citation type="submission" date="2015-07" db="EMBL/GenBank/DDBJ databases">
        <title>Genome sequencing project for genomic taxonomy and phylogenomics of Bacillus-like bacteria.</title>
        <authorList>
            <person name="Liu B."/>
            <person name="Wang J."/>
            <person name="Zhu Y."/>
            <person name="Liu G."/>
            <person name="Chen Q."/>
            <person name="Chen Z."/>
            <person name="Lan J."/>
            <person name="Che J."/>
            <person name="Ge C."/>
            <person name="Shi H."/>
            <person name="Pan Z."/>
            <person name="Liu X."/>
        </authorList>
    </citation>
    <scope>NUCLEOTIDE SEQUENCE [LARGE SCALE GENOMIC DNA]</scope>
    <source>
        <strain evidence="7">FJAT-27997</strain>
    </source>
</reference>
<protein>
    <submittedName>
        <fullName evidence="6">DNA-binding protein</fullName>
    </submittedName>
</protein>
<keyword evidence="4" id="KW-0472">Membrane</keyword>
<keyword evidence="2" id="KW-0812">Transmembrane</keyword>
<dbReference type="RefSeq" id="WP_049682672.1">
    <property type="nucleotide sequence ID" value="NZ_LFZW01000001.1"/>
</dbReference>
<dbReference type="STRING" id="1679170.AC625_18705"/>
<dbReference type="Pfam" id="PF06803">
    <property type="entry name" value="DUF1232"/>
    <property type="match status" value="1"/>
</dbReference>
<dbReference type="Pfam" id="PF01381">
    <property type="entry name" value="HTH_3"/>
    <property type="match status" value="1"/>
</dbReference>
<dbReference type="CDD" id="cd00093">
    <property type="entry name" value="HTH_XRE"/>
    <property type="match status" value="1"/>
</dbReference>
<proteinExistence type="predicted"/>
<dbReference type="PROSITE" id="PS50943">
    <property type="entry name" value="HTH_CROC1"/>
    <property type="match status" value="1"/>
</dbReference>
<evidence type="ECO:0000256" key="3">
    <source>
        <dbReference type="ARBA" id="ARBA00022989"/>
    </source>
</evidence>
<comment type="subcellular location">
    <subcellularLocation>
        <location evidence="1">Endomembrane system</location>
        <topology evidence="1">Multi-pass membrane protein</topology>
    </subcellularLocation>
</comment>
<feature type="domain" description="HTH cro/C1-type" evidence="5">
    <location>
        <begin position="14"/>
        <end position="68"/>
    </location>
</feature>
<accession>A0A0K9GYK2</accession>
<comment type="caution">
    <text evidence="6">The sequence shown here is derived from an EMBL/GenBank/DDBJ whole genome shotgun (WGS) entry which is preliminary data.</text>
</comment>
<evidence type="ECO:0000313" key="6">
    <source>
        <dbReference type="EMBL" id="KMY51327.1"/>
    </source>
</evidence>
<dbReference type="InterPro" id="IPR010982">
    <property type="entry name" value="Lambda_DNA-bd_dom_sf"/>
</dbReference>
<dbReference type="SUPFAM" id="SSF47413">
    <property type="entry name" value="lambda repressor-like DNA-binding domains"/>
    <property type="match status" value="1"/>
</dbReference>
<dbReference type="GO" id="GO:0003677">
    <property type="term" value="F:DNA binding"/>
    <property type="evidence" value="ECO:0007669"/>
    <property type="project" value="UniProtKB-KW"/>
</dbReference>
<keyword evidence="6" id="KW-0238">DNA-binding</keyword>
<dbReference type="InterPro" id="IPR010652">
    <property type="entry name" value="DUF1232"/>
</dbReference>
<evidence type="ECO:0000256" key="2">
    <source>
        <dbReference type="ARBA" id="ARBA00022692"/>
    </source>
</evidence>
<dbReference type="AlphaFoldDB" id="A0A0K9GYK2"/>
<evidence type="ECO:0000256" key="1">
    <source>
        <dbReference type="ARBA" id="ARBA00004127"/>
    </source>
</evidence>
<dbReference type="PATRIC" id="fig|1679170.3.peg.4240"/>
<dbReference type="EMBL" id="LFZW01000001">
    <property type="protein sequence ID" value="KMY51327.1"/>
    <property type="molecule type" value="Genomic_DNA"/>
</dbReference>
<dbReference type="InterPro" id="IPR001387">
    <property type="entry name" value="Cro/C1-type_HTH"/>
</dbReference>
<organism evidence="6 7">
    <name type="scientific">Peribacillus loiseleuriae</name>
    <dbReference type="NCBI Taxonomy" id="1679170"/>
    <lineage>
        <taxon>Bacteria</taxon>
        <taxon>Bacillati</taxon>
        <taxon>Bacillota</taxon>
        <taxon>Bacilli</taxon>
        <taxon>Bacillales</taxon>
        <taxon>Bacillaceae</taxon>
        <taxon>Peribacillus</taxon>
    </lineage>
</organism>
<name>A0A0K9GYK2_9BACI</name>
<dbReference type="OrthoDB" id="9793277at2"/>
<evidence type="ECO:0000256" key="4">
    <source>
        <dbReference type="ARBA" id="ARBA00023136"/>
    </source>
</evidence>
<dbReference type="GO" id="GO:0012505">
    <property type="term" value="C:endomembrane system"/>
    <property type="evidence" value="ECO:0007669"/>
    <property type="project" value="UniProtKB-SubCell"/>
</dbReference>
<sequence length="217" mass="24310">MFEEMSKSNLGSVLKGILKERSLSMRKLSELTGIDTATISRIINGKRKANPEHLQKFAHSLGMPTAELFVAAGYDIEQKPKQEKLDSDIQRSVNSIQNLLESSNIDMKNFTITSVEQKLASYEQYTQTEEGKETILNSFGEKLQKVGSIGPFINRLKDMYEKFRLMKGTPGELALIGSALLYFILPVDVIPDYIFPIGYLDDAIAVQLVTNVLSIKK</sequence>
<dbReference type="SMART" id="SM00530">
    <property type="entry name" value="HTH_XRE"/>
    <property type="match status" value="1"/>
</dbReference>
<evidence type="ECO:0000259" key="5">
    <source>
        <dbReference type="PROSITE" id="PS50943"/>
    </source>
</evidence>